<reference evidence="4" key="1">
    <citation type="submission" date="2021-02" db="EMBL/GenBank/DDBJ databases">
        <title>Genome sequence Cadophora malorum strain M34.</title>
        <authorList>
            <person name="Stefanovic E."/>
            <person name="Vu D."/>
            <person name="Scully C."/>
            <person name="Dijksterhuis J."/>
            <person name="Roader J."/>
            <person name="Houbraken J."/>
        </authorList>
    </citation>
    <scope>NUCLEOTIDE SEQUENCE</scope>
    <source>
        <strain evidence="4">M34</strain>
    </source>
</reference>
<dbReference type="GO" id="GO:0016491">
    <property type="term" value="F:oxidoreductase activity"/>
    <property type="evidence" value="ECO:0007669"/>
    <property type="project" value="UniProtKB-KW"/>
</dbReference>
<dbReference type="InterPro" id="IPR051609">
    <property type="entry name" value="NmrA/Isoflavone_reductase-like"/>
</dbReference>
<evidence type="ECO:0000256" key="1">
    <source>
        <dbReference type="ARBA" id="ARBA00022857"/>
    </source>
</evidence>
<organism evidence="4 5">
    <name type="scientific">Cadophora malorum</name>
    <dbReference type="NCBI Taxonomy" id="108018"/>
    <lineage>
        <taxon>Eukaryota</taxon>
        <taxon>Fungi</taxon>
        <taxon>Dikarya</taxon>
        <taxon>Ascomycota</taxon>
        <taxon>Pezizomycotina</taxon>
        <taxon>Leotiomycetes</taxon>
        <taxon>Helotiales</taxon>
        <taxon>Ploettnerulaceae</taxon>
        <taxon>Cadophora</taxon>
    </lineage>
</organism>
<dbReference type="PANTHER" id="PTHR47706">
    <property type="entry name" value="NMRA-LIKE FAMILY PROTEIN"/>
    <property type="match status" value="1"/>
</dbReference>
<name>A0A8H7TDI2_9HELO</name>
<dbReference type="EMBL" id="JAFJYH010000172">
    <property type="protein sequence ID" value="KAG4416856.1"/>
    <property type="molecule type" value="Genomic_DNA"/>
</dbReference>
<dbReference type="OrthoDB" id="419598at2759"/>
<dbReference type="InterPro" id="IPR036291">
    <property type="entry name" value="NAD(P)-bd_dom_sf"/>
</dbReference>
<comment type="caution">
    <text evidence="4">The sequence shown here is derived from an EMBL/GenBank/DDBJ whole genome shotgun (WGS) entry which is preliminary data.</text>
</comment>
<dbReference type="SUPFAM" id="SSF51735">
    <property type="entry name" value="NAD(P)-binding Rossmann-fold domains"/>
    <property type="match status" value="1"/>
</dbReference>
<evidence type="ECO:0000259" key="3">
    <source>
        <dbReference type="Pfam" id="PF05368"/>
    </source>
</evidence>
<accession>A0A8H7TDI2</accession>
<gene>
    <name evidence="4" type="ORF">IFR04_009998</name>
</gene>
<dbReference type="PANTHER" id="PTHR47706:SF9">
    <property type="entry name" value="NMRA-LIKE DOMAIN-CONTAINING PROTEIN-RELATED"/>
    <property type="match status" value="1"/>
</dbReference>
<keyword evidence="2" id="KW-0560">Oxidoreductase</keyword>
<dbReference type="Gene3D" id="3.40.50.720">
    <property type="entry name" value="NAD(P)-binding Rossmann-like Domain"/>
    <property type="match status" value="1"/>
</dbReference>
<keyword evidence="5" id="KW-1185">Reference proteome</keyword>
<sequence length="329" mass="36331">MPAKLEVVLVGASGATGVSIINTLLKEPEIFPSLAPALSTNQSGFDLAKRGIRVLAVDLLGPENDLFTALKGTQVVISTIFPLGTHQEQINLVNASHKAGVSRIVPGCWGPVVPPAGVLTMREEKEQIINHIKKIKLPYTIIDVGNWYQTNLPRVPSGKLDYMITEQMRYLSSEVDAKVAMSDIRDIGKQVAKIIVDERTLNKYVLAFSEILTQRELLDVVRKCTGEEPLVKEVTNAEVENLLSDAKDVSMSDPTNIVKAVQLAVLEYFYSWAIRGDTSIENAKYLGYLDTKELYGENPNLTSFNAFVDEIIQGKGVMLQTDYVNVHKQ</sequence>
<dbReference type="InterPro" id="IPR008030">
    <property type="entry name" value="NmrA-like"/>
</dbReference>
<dbReference type="Gene3D" id="3.90.25.10">
    <property type="entry name" value="UDP-galactose 4-epimerase, domain 1"/>
    <property type="match status" value="1"/>
</dbReference>
<proteinExistence type="predicted"/>
<evidence type="ECO:0000256" key="2">
    <source>
        <dbReference type="ARBA" id="ARBA00023002"/>
    </source>
</evidence>
<feature type="domain" description="NmrA-like" evidence="3">
    <location>
        <begin position="6"/>
        <end position="238"/>
    </location>
</feature>
<keyword evidence="1" id="KW-0521">NADP</keyword>
<evidence type="ECO:0000313" key="5">
    <source>
        <dbReference type="Proteomes" id="UP000664132"/>
    </source>
</evidence>
<dbReference type="AlphaFoldDB" id="A0A8H7TDI2"/>
<evidence type="ECO:0000313" key="4">
    <source>
        <dbReference type="EMBL" id="KAG4416856.1"/>
    </source>
</evidence>
<dbReference type="Proteomes" id="UP000664132">
    <property type="component" value="Unassembled WGS sequence"/>
</dbReference>
<protein>
    <recommendedName>
        <fullName evidence="3">NmrA-like domain-containing protein</fullName>
    </recommendedName>
</protein>
<dbReference type="Pfam" id="PF05368">
    <property type="entry name" value="NmrA"/>
    <property type="match status" value="1"/>
</dbReference>